<dbReference type="Proteomes" id="UP000638313">
    <property type="component" value="Unassembled WGS sequence"/>
</dbReference>
<organism evidence="3 4">
    <name type="scientific">Streptomyces mashuensis</name>
    <dbReference type="NCBI Taxonomy" id="33904"/>
    <lineage>
        <taxon>Bacteria</taxon>
        <taxon>Bacillati</taxon>
        <taxon>Actinomycetota</taxon>
        <taxon>Actinomycetes</taxon>
        <taxon>Kitasatosporales</taxon>
        <taxon>Streptomycetaceae</taxon>
        <taxon>Streptomyces</taxon>
    </lineage>
</organism>
<dbReference type="AlphaFoldDB" id="A0A919AYV2"/>
<evidence type="ECO:0000256" key="2">
    <source>
        <dbReference type="SAM" id="Phobius"/>
    </source>
</evidence>
<gene>
    <name evidence="3" type="ORF">GCM10010218_10950</name>
</gene>
<feature type="transmembrane region" description="Helical" evidence="2">
    <location>
        <begin position="6"/>
        <end position="23"/>
    </location>
</feature>
<name>A0A919AYV2_9ACTN</name>
<feature type="region of interest" description="Disordered" evidence="1">
    <location>
        <begin position="85"/>
        <end position="311"/>
    </location>
</feature>
<keyword evidence="2" id="KW-1133">Transmembrane helix</keyword>
<feature type="transmembrane region" description="Helical" evidence="2">
    <location>
        <begin position="35"/>
        <end position="63"/>
    </location>
</feature>
<keyword evidence="2" id="KW-0812">Transmembrane</keyword>
<evidence type="ECO:0000313" key="4">
    <source>
        <dbReference type="Proteomes" id="UP000638313"/>
    </source>
</evidence>
<accession>A0A919AYV2</accession>
<reference evidence="3" key="2">
    <citation type="submission" date="2020-09" db="EMBL/GenBank/DDBJ databases">
        <authorList>
            <person name="Sun Q."/>
            <person name="Ohkuma M."/>
        </authorList>
    </citation>
    <scope>NUCLEOTIDE SEQUENCE</scope>
    <source>
        <strain evidence="3">JCM 4059</strain>
    </source>
</reference>
<keyword evidence="4" id="KW-1185">Reference proteome</keyword>
<dbReference type="EMBL" id="BNBD01000002">
    <property type="protein sequence ID" value="GHF31833.1"/>
    <property type="molecule type" value="Genomic_DNA"/>
</dbReference>
<dbReference type="RefSeq" id="WP_190128281.1">
    <property type="nucleotide sequence ID" value="NZ_BNBD01000002.1"/>
</dbReference>
<comment type="caution">
    <text evidence="3">The sequence shown here is derived from an EMBL/GenBank/DDBJ whole genome shotgun (WGS) entry which is preliminary data.</text>
</comment>
<keyword evidence="2" id="KW-0472">Membrane</keyword>
<sequence length="311" mass="32870">MGWTVLYIAFAVVALWLLGEVLLQYKARLRWRLLAFAGFLGVVAGVVIPSVAVIVAGTLAFGVGQTFVTLSFRRGFSRGWALRRKPDAEEAPDATQGGRGRRAGRGGKGGKSGAKSSAPAAGPRSSGRRRKGGDRPATPPPPAADATLPVSGPDALAALSADGPAPGVPQQPLSDEDRAAAPATDPGFPAHDPYGMPAGTPAQGYAAPYDDYGHGQGQYAAYSDPYIGNRPPSYETYDPYGRQQQPAAPQQYGGNGAWASTDPYAPHRYDTDTPPGGIWVPQQRDTDQPGQQPYPPQQLPGQGYDDQQRRY</sequence>
<protein>
    <submittedName>
        <fullName evidence="3">Uncharacterized protein</fullName>
    </submittedName>
</protein>
<feature type="compositionally biased region" description="Low complexity" evidence="1">
    <location>
        <begin position="113"/>
        <end position="125"/>
    </location>
</feature>
<proteinExistence type="predicted"/>
<evidence type="ECO:0000256" key="1">
    <source>
        <dbReference type="SAM" id="MobiDB-lite"/>
    </source>
</evidence>
<reference evidence="3" key="1">
    <citation type="journal article" date="2014" name="Int. J. Syst. Evol. Microbiol.">
        <title>Complete genome sequence of Corynebacterium casei LMG S-19264T (=DSM 44701T), isolated from a smear-ripened cheese.</title>
        <authorList>
            <consortium name="US DOE Joint Genome Institute (JGI-PGF)"/>
            <person name="Walter F."/>
            <person name="Albersmeier A."/>
            <person name="Kalinowski J."/>
            <person name="Ruckert C."/>
        </authorList>
    </citation>
    <scope>NUCLEOTIDE SEQUENCE</scope>
    <source>
        <strain evidence="3">JCM 4059</strain>
    </source>
</reference>
<evidence type="ECO:0000313" key="3">
    <source>
        <dbReference type="EMBL" id="GHF31833.1"/>
    </source>
</evidence>